<dbReference type="InterPro" id="IPR016181">
    <property type="entry name" value="Acyl_CoA_acyltransferase"/>
</dbReference>
<dbReference type="InterPro" id="IPR000182">
    <property type="entry name" value="GNAT_dom"/>
</dbReference>
<dbReference type="SUPFAM" id="SSF55729">
    <property type="entry name" value="Acyl-CoA N-acyltransferases (Nat)"/>
    <property type="match status" value="1"/>
</dbReference>
<evidence type="ECO:0000313" key="2">
    <source>
        <dbReference type="EMBL" id="TAA45860.1"/>
    </source>
</evidence>
<gene>
    <name evidence="2" type="ORF">EXY25_10920</name>
</gene>
<name>A0ABY1WP58_9GAMM</name>
<sequence>MGTLCCSTRINYHPANEQHLHALVALDSDPEVMRYINGGNPTPAQHYRERVLPRWQALAERASHLGFFVMEHQEDGRILGWVHNRPFVDAKGDETGELELGYRLFRCEWGQGYAKEAAAWVLNNSKQRKEASKLVAIAMPDNLASIAVMRHVGMSKEHSYTHATGVEVVKYSCQLD</sequence>
<proteinExistence type="predicted"/>
<dbReference type="Pfam" id="PF13302">
    <property type="entry name" value="Acetyltransf_3"/>
    <property type="match status" value="1"/>
</dbReference>
<comment type="caution">
    <text evidence="2">The sequence shown here is derived from an EMBL/GenBank/DDBJ whole genome shotgun (WGS) entry which is preliminary data.</text>
</comment>
<evidence type="ECO:0000313" key="3">
    <source>
        <dbReference type="Proteomes" id="UP000292544"/>
    </source>
</evidence>
<dbReference type="InterPro" id="IPR051531">
    <property type="entry name" value="N-acetyltransferase"/>
</dbReference>
<dbReference type="PROSITE" id="PS51186">
    <property type="entry name" value="GNAT"/>
    <property type="match status" value="1"/>
</dbReference>
<reference evidence="3" key="1">
    <citation type="submission" date="2019-02" db="EMBL/GenBank/DDBJ databases">
        <title>Draft genome sequence of Muricauda sp. 176CP4-71.</title>
        <authorList>
            <person name="Park J.-S."/>
        </authorList>
    </citation>
    <scope>NUCLEOTIDE SEQUENCE [LARGE SCALE GENOMIC DNA]</scope>
    <source>
        <strain evidence="3">176GS2-150</strain>
    </source>
</reference>
<dbReference type="EMBL" id="SHLY01000003">
    <property type="protein sequence ID" value="TAA45860.1"/>
    <property type="molecule type" value="Genomic_DNA"/>
</dbReference>
<dbReference type="PANTHER" id="PTHR43792">
    <property type="entry name" value="GNAT FAMILY, PUTATIVE (AFU_ORTHOLOGUE AFUA_3G00765)-RELATED-RELATED"/>
    <property type="match status" value="1"/>
</dbReference>
<keyword evidence="3" id="KW-1185">Reference proteome</keyword>
<organism evidence="2 3">
    <name type="scientific">Corallincola spongiicola</name>
    <dbReference type="NCBI Taxonomy" id="2520508"/>
    <lineage>
        <taxon>Bacteria</taxon>
        <taxon>Pseudomonadati</taxon>
        <taxon>Pseudomonadota</taxon>
        <taxon>Gammaproteobacteria</taxon>
        <taxon>Alteromonadales</taxon>
        <taxon>Psychromonadaceae</taxon>
        <taxon>Corallincola</taxon>
    </lineage>
</organism>
<feature type="domain" description="N-acetyltransferase" evidence="1">
    <location>
        <begin position="10"/>
        <end position="176"/>
    </location>
</feature>
<dbReference type="Proteomes" id="UP000292544">
    <property type="component" value="Unassembled WGS sequence"/>
</dbReference>
<dbReference type="PANTHER" id="PTHR43792:SF1">
    <property type="entry name" value="N-ACETYLTRANSFERASE DOMAIN-CONTAINING PROTEIN"/>
    <property type="match status" value="1"/>
</dbReference>
<evidence type="ECO:0000259" key="1">
    <source>
        <dbReference type="PROSITE" id="PS51186"/>
    </source>
</evidence>
<dbReference type="RefSeq" id="WP_130566801.1">
    <property type="nucleotide sequence ID" value="NZ_SHLY01000003.1"/>
</dbReference>
<accession>A0ABY1WP58</accession>
<protein>
    <submittedName>
        <fullName evidence="2">N-acetyltransferase</fullName>
    </submittedName>
</protein>
<dbReference type="Gene3D" id="3.40.630.30">
    <property type="match status" value="1"/>
</dbReference>